<dbReference type="EMBL" id="RFFH01000001">
    <property type="protein sequence ID" value="RMI34817.1"/>
    <property type="molecule type" value="Genomic_DNA"/>
</dbReference>
<reference evidence="1 2" key="1">
    <citation type="submission" date="2018-10" db="EMBL/GenBank/DDBJ databases">
        <title>Isolation from cow dung.</title>
        <authorList>
            <person name="Ling L."/>
        </authorList>
    </citation>
    <scope>NUCLEOTIDE SEQUENCE [LARGE SCALE GENOMIC DNA]</scope>
    <source>
        <strain evidence="1 2">NEAU-LL90</strain>
    </source>
</reference>
<organism evidence="1 2">
    <name type="scientific">Nocardia stercoris</name>
    <dbReference type="NCBI Taxonomy" id="2483361"/>
    <lineage>
        <taxon>Bacteria</taxon>
        <taxon>Bacillati</taxon>
        <taxon>Actinomycetota</taxon>
        <taxon>Actinomycetes</taxon>
        <taxon>Mycobacteriales</taxon>
        <taxon>Nocardiaceae</taxon>
        <taxon>Nocardia</taxon>
    </lineage>
</organism>
<proteinExistence type="predicted"/>
<accession>A0A3M2LBC2</accession>
<dbReference type="Proteomes" id="UP000279275">
    <property type="component" value="Unassembled WGS sequence"/>
</dbReference>
<dbReference type="AlphaFoldDB" id="A0A3M2LBC2"/>
<keyword evidence="2" id="KW-1185">Reference proteome</keyword>
<dbReference type="OrthoDB" id="5193907at2"/>
<evidence type="ECO:0000313" key="2">
    <source>
        <dbReference type="Proteomes" id="UP000279275"/>
    </source>
</evidence>
<sequence length="153" mass="16226">MDLSDYTTRLRENLIAGAAVGDENTQRAAAALATATENSSRLVLMSALTDLATEINAAVGTDLVQISVDGTDVRLRVRTDDRATGGNQFDRMARDLGDAAKKVADAVSERVAQAGDNNSWGFVWPTPETVGELRKQWRTATSPPEPAPGEPGA</sequence>
<protein>
    <submittedName>
        <fullName evidence="1">Uncharacterized protein</fullName>
    </submittedName>
</protein>
<evidence type="ECO:0000313" key="1">
    <source>
        <dbReference type="EMBL" id="RMI34817.1"/>
    </source>
</evidence>
<comment type="caution">
    <text evidence="1">The sequence shown here is derived from an EMBL/GenBank/DDBJ whole genome shotgun (WGS) entry which is preliminary data.</text>
</comment>
<gene>
    <name evidence="1" type="ORF">EBN03_00025</name>
</gene>
<dbReference type="RefSeq" id="WP_122185787.1">
    <property type="nucleotide sequence ID" value="NZ_RFFH01000001.1"/>
</dbReference>
<name>A0A3M2LBC2_9NOCA</name>